<evidence type="ECO:0000256" key="6">
    <source>
        <dbReference type="ARBA" id="ARBA00023125"/>
    </source>
</evidence>
<dbReference type="EMBL" id="WOCE01000013">
    <property type="protein sequence ID" value="KAE9601905.1"/>
    <property type="molecule type" value="Genomic_DNA"/>
</dbReference>
<dbReference type="PANTHER" id="PTHR31251">
    <property type="entry name" value="SQUAMOSA PROMOTER-BINDING-LIKE PROTEIN 4"/>
    <property type="match status" value="1"/>
</dbReference>
<keyword evidence="7" id="KW-0804">Transcription</keyword>
<keyword evidence="11" id="KW-0472">Membrane</keyword>
<dbReference type="InterPro" id="IPR036893">
    <property type="entry name" value="SBP_sf"/>
</dbReference>
<dbReference type="OrthoDB" id="514967at2759"/>
<evidence type="ECO:0000256" key="8">
    <source>
        <dbReference type="ARBA" id="ARBA00023242"/>
    </source>
</evidence>
<evidence type="ECO:0000256" key="10">
    <source>
        <dbReference type="SAM" id="MobiDB-lite"/>
    </source>
</evidence>
<feature type="region of interest" description="Disordered" evidence="10">
    <location>
        <begin position="288"/>
        <end position="307"/>
    </location>
</feature>
<dbReference type="SUPFAM" id="SSF103612">
    <property type="entry name" value="SBT domain"/>
    <property type="match status" value="1"/>
</dbReference>
<gene>
    <name evidence="13" type="ORF">Lalb_Chr13g0302751</name>
</gene>
<reference evidence="14" key="1">
    <citation type="journal article" date="2020" name="Nat. Commun.">
        <title>Genome sequence of the cluster root forming white lupin.</title>
        <authorList>
            <person name="Hufnagel B."/>
            <person name="Marques A."/>
            <person name="Soriano A."/>
            <person name="Marques L."/>
            <person name="Divol F."/>
            <person name="Doumas P."/>
            <person name="Sallet E."/>
            <person name="Mancinotti D."/>
            <person name="Carrere S."/>
            <person name="Marande W."/>
            <person name="Arribat S."/>
            <person name="Keller J."/>
            <person name="Huneau C."/>
            <person name="Blein T."/>
            <person name="Aime D."/>
            <person name="Laguerre M."/>
            <person name="Taylor J."/>
            <person name="Schubert V."/>
            <person name="Nelson M."/>
            <person name="Geu-Flores F."/>
            <person name="Crespi M."/>
            <person name="Gallardo-Guerrero K."/>
            <person name="Delaux P.-M."/>
            <person name="Salse J."/>
            <person name="Berges H."/>
            <person name="Guyot R."/>
            <person name="Gouzy J."/>
            <person name="Peret B."/>
        </authorList>
    </citation>
    <scope>NUCLEOTIDE SEQUENCE [LARGE SCALE GENOMIC DNA]</scope>
    <source>
        <strain evidence="14">cv. Amiga</strain>
    </source>
</reference>
<evidence type="ECO:0000256" key="2">
    <source>
        <dbReference type="ARBA" id="ARBA00022723"/>
    </source>
</evidence>
<evidence type="ECO:0000256" key="3">
    <source>
        <dbReference type="ARBA" id="ARBA00022771"/>
    </source>
</evidence>
<feature type="domain" description="SBP-type" evidence="12">
    <location>
        <begin position="221"/>
        <end position="298"/>
    </location>
</feature>
<keyword evidence="4" id="KW-0862">Zinc</keyword>
<dbReference type="PANTHER" id="PTHR31251:SF188">
    <property type="entry name" value="1 PROTEIN, PUTATIVE-RELATED"/>
    <property type="match status" value="1"/>
</dbReference>
<evidence type="ECO:0000256" key="11">
    <source>
        <dbReference type="SAM" id="Phobius"/>
    </source>
</evidence>
<evidence type="ECO:0000313" key="13">
    <source>
        <dbReference type="EMBL" id="KAE9601905.1"/>
    </source>
</evidence>
<dbReference type="GO" id="GO:0008270">
    <property type="term" value="F:zinc ion binding"/>
    <property type="evidence" value="ECO:0007669"/>
    <property type="project" value="UniProtKB-KW"/>
</dbReference>
<dbReference type="InterPro" id="IPR044817">
    <property type="entry name" value="SBP-like"/>
</dbReference>
<evidence type="ECO:0000256" key="9">
    <source>
        <dbReference type="PROSITE-ProRule" id="PRU00470"/>
    </source>
</evidence>
<dbReference type="GO" id="GO:0005634">
    <property type="term" value="C:nucleus"/>
    <property type="evidence" value="ECO:0007669"/>
    <property type="project" value="UniProtKB-SubCell"/>
</dbReference>
<evidence type="ECO:0000256" key="5">
    <source>
        <dbReference type="ARBA" id="ARBA00023015"/>
    </source>
</evidence>
<dbReference type="GO" id="GO:0003677">
    <property type="term" value="F:DNA binding"/>
    <property type="evidence" value="ECO:0007669"/>
    <property type="project" value="UniProtKB-KW"/>
</dbReference>
<comment type="subcellular location">
    <subcellularLocation>
        <location evidence="1">Nucleus</location>
    </subcellularLocation>
</comment>
<dbReference type="InterPro" id="IPR004333">
    <property type="entry name" value="SBP_dom"/>
</dbReference>
<dbReference type="FunFam" id="4.10.1100.10:FF:000001">
    <property type="entry name" value="Squamosa promoter-binding-like protein 14"/>
    <property type="match status" value="1"/>
</dbReference>
<evidence type="ECO:0000256" key="4">
    <source>
        <dbReference type="ARBA" id="ARBA00022833"/>
    </source>
</evidence>
<keyword evidence="5" id="KW-0805">Transcription regulation</keyword>
<feature type="transmembrane region" description="Helical" evidence="11">
    <location>
        <begin position="34"/>
        <end position="52"/>
    </location>
</feature>
<keyword evidence="3 9" id="KW-0863">Zinc-finger</keyword>
<keyword evidence="6" id="KW-0238">DNA-binding</keyword>
<dbReference type="PROSITE" id="PS51141">
    <property type="entry name" value="ZF_SBP"/>
    <property type="match status" value="1"/>
</dbReference>
<evidence type="ECO:0000256" key="1">
    <source>
        <dbReference type="ARBA" id="ARBA00004123"/>
    </source>
</evidence>
<evidence type="ECO:0000256" key="7">
    <source>
        <dbReference type="ARBA" id="ARBA00023163"/>
    </source>
</evidence>
<dbReference type="Proteomes" id="UP000447434">
    <property type="component" value="Chromosome 13"/>
</dbReference>
<keyword evidence="14" id="KW-1185">Reference proteome</keyword>
<comment type="caution">
    <text evidence="13">The sequence shown here is derived from an EMBL/GenBank/DDBJ whole genome shotgun (WGS) entry which is preliminary data.</text>
</comment>
<evidence type="ECO:0000313" key="14">
    <source>
        <dbReference type="Proteomes" id="UP000447434"/>
    </source>
</evidence>
<accession>A0A6A4PK47</accession>
<organism evidence="13 14">
    <name type="scientific">Lupinus albus</name>
    <name type="common">White lupine</name>
    <name type="synonym">Lupinus termis</name>
    <dbReference type="NCBI Taxonomy" id="3870"/>
    <lineage>
        <taxon>Eukaryota</taxon>
        <taxon>Viridiplantae</taxon>
        <taxon>Streptophyta</taxon>
        <taxon>Embryophyta</taxon>
        <taxon>Tracheophyta</taxon>
        <taxon>Spermatophyta</taxon>
        <taxon>Magnoliopsida</taxon>
        <taxon>eudicotyledons</taxon>
        <taxon>Gunneridae</taxon>
        <taxon>Pentapetalae</taxon>
        <taxon>rosids</taxon>
        <taxon>fabids</taxon>
        <taxon>Fabales</taxon>
        <taxon>Fabaceae</taxon>
        <taxon>Papilionoideae</taxon>
        <taxon>50 kb inversion clade</taxon>
        <taxon>genistoids sensu lato</taxon>
        <taxon>core genistoids</taxon>
        <taxon>Genisteae</taxon>
        <taxon>Lupinus</taxon>
    </lineage>
</organism>
<dbReference type="Gene3D" id="4.10.1100.10">
    <property type="entry name" value="Transcription factor, SBP-box domain"/>
    <property type="match status" value="1"/>
</dbReference>
<dbReference type="Pfam" id="PF03110">
    <property type="entry name" value="SBP"/>
    <property type="match status" value="1"/>
</dbReference>
<feature type="compositionally biased region" description="Basic residues" evidence="10">
    <location>
        <begin position="288"/>
        <end position="298"/>
    </location>
</feature>
<sequence length="604" mass="67423">MGRKITKKIILSLSFTILTNIFHCLTCHNNTLHFYHFITSLSFYFAFNCYFVEFHVMESWSCVSEEKGYVSNHTLSPPNTLGRSKNSILGWELKTPCTFSNDLLLLAHPNIDNHQGFQDLGYPEMLGENLYDDLDGGHGARITGTILMAATPNPFSARGGCNFRIPNSNGTDSFIDLKLGRFVDHGEAIDAAFSKGAPIMSSYESSTPSKRVRASGLRSQTAYCQVYGCNKDLSSCKDYHKRHRVCEVHSKTAIVIVNGIEQRFCQQCSRFHLLAEFDDGKRSCRKRLAGHNERRRKPQMGINSGKAGRLLQPCGDSRFQGTMLTSASYICPDMLPSRAMPSEKYEMSDFWRPNKAEHGAGFRHLSSIPSSNGYSQSRSLFPSYNQKQFPFLHENGATSTTGSIFCDNNIQYPPVLGPQNSGSKSVYHQDTSLRSEDFNVFDTTSTVQGVSGISDSCALSLLSSQSQNSSSQSSEIPLSHSSVFPNSHIYHYNISQVSEKVGISSLTSSSHVSDRFPSEMNHVDGNHLNPVLIPDNETYIVNFEMADEIFQGSDFLNVKDRISSENGATIDLLQLSSQLQRVEHHRQSLQVKQENDSFCTLRIT</sequence>
<proteinExistence type="predicted"/>
<name>A0A6A4PK47_LUPAL</name>
<keyword evidence="8" id="KW-0539">Nucleus</keyword>
<keyword evidence="2" id="KW-0479">Metal-binding</keyword>
<evidence type="ECO:0000259" key="12">
    <source>
        <dbReference type="PROSITE" id="PS51141"/>
    </source>
</evidence>
<keyword evidence="11" id="KW-0812">Transmembrane</keyword>
<dbReference type="AlphaFoldDB" id="A0A6A4PK47"/>
<protein>
    <submittedName>
        <fullName evidence="13">Putative transcription factor SBP family</fullName>
    </submittedName>
</protein>
<keyword evidence="11" id="KW-1133">Transmembrane helix</keyword>